<proteinExistence type="inferred from homology"/>
<dbReference type="InterPro" id="IPR037171">
    <property type="entry name" value="NagB/RpiA_transferase-like"/>
</dbReference>
<dbReference type="Pfam" id="PF01008">
    <property type="entry name" value="IF-2B"/>
    <property type="match status" value="1"/>
</dbReference>
<dbReference type="FunFam" id="1.20.120.420:FF:000003">
    <property type="entry name" value="Methylthioribose-1-phosphate isomerase"/>
    <property type="match status" value="1"/>
</dbReference>
<keyword evidence="4" id="KW-1185">Reference proteome</keyword>
<evidence type="ECO:0000313" key="5">
    <source>
        <dbReference type="RefSeq" id="XP_003741363.1"/>
    </source>
</evidence>
<evidence type="ECO:0000256" key="1">
    <source>
        <dbReference type="ARBA" id="ARBA00022605"/>
    </source>
</evidence>
<dbReference type="EC" id="5.3.1.23" evidence="3"/>
<comment type="function">
    <text evidence="3">Catalyzes the interconversion of methylthioribose-1-phosphate (MTR-1-P) into methylthioribulose-1-phosphate (MTRu-1-P).</text>
</comment>
<dbReference type="AlphaFoldDB" id="A0AAJ6QRC7"/>
<feature type="site" description="Transition state stabilizer" evidence="3">
    <location>
        <position position="170"/>
    </location>
</feature>
<comment type="catalytic activity">
    <reaction evidence="3">
        <text>5-(methylsulfanyl)-alpha-D-ribose 1-phosphate = 5-(methylsulfanyl)-D-ribulose 1-phosphate</text>
        <dbReference type="Rhea" id="RHEA:19989"/>
        <dbReference type="ChEBI" id="CHEBI:58533"/>
        <dbReference type="ChEBI" id="CHEBI:58548"/>
        <dbReference type="EC" id="5.3.1.23"/>
    </reaction>
</comment>
<keyword evidence="3" id="KW-0963">Cytoplasm</keyword>
<evidence type="ECO:0000256" key="2">
    <source>
        <dbReference type="ARBA" id="ARBA00023235"/>
    </source>
</evidence>
<dbReference type="NCBIfam" id="NF004326">
    <property type="entry name" value="PRK05720.1"/>
    <property type="match status" value="1"/>
</dbReference>
<dbReference type="FunFam" id="3.40.50.10470:FF:000006">
    <property type="entry name" value="Methylthioribose-1-phosphate isomerase"/>
    <property type="match status" value="1"/>
</dbReference>
<dbReference type="InterPro" id="IPR027363">
    <property type="entry name" value="M1Pi_N"/>
</dbReference>
<gene>
    <name evidence="5" type="primary">LOC100903216</name>
</gene>
<keyword evidence="3" id="KW-0539">Nucleus</keyword>
<dbReference type="GO" id="GO:0005737">
    <property type="term" value="C:cytoplasm"/>
    <property type="evidence" value="ECO:0007669"/>
    <property type="project" value="UniProtKB-SubCell"/>
</dbReference>
<dbReference type="GO" id="GO:0005634">
    <property type="term" value="C:nucleus"/>
    <property type="evidence" value="ECO:0007669"/>
    <property type="project" value="UniProtKB-SubCell"/>
</dbReference>
<reference evidence="5" key="1">
    <citation type="submission" date="2025-08" db="UniProtKB">
        <authorList>
            <consortium name="RefSeq"/>
        </authorList>
    </citation>
    <scope>IDENTIFICATION</scope>
</reference>
<evidence type="ECO:0000313" key="4">
    <source>
        <dbReference type="Proteomes" id="UP000694867"/>
    </source>
</evidence>
<feature type="active site" description="Proton donor" evidence="3">
    <location>
        <position position="250"/>
    </location>
</feature>
<dbReference type="Gene3D" id="3.40.50.10470">
    <property type="entry name" value="Translation initiation factor eif-2b, domain 2"/>
    <property type="match status" value="1"/>
</dbReference>
<sequence length="355" mass="39233">MADQGAKCSAIFYERGSLRILDQLSLPEKTEMIQIRTIDDAWNAINKMQVRGAPAIAIVGVLSVAVLLERMETEEKAEIHREIVRALDHLVTSRPTAVNMKNAAEEFKALSSSLLNDVDTNGTSHRQKIIEAAEDMYRRDVETNKSLARFGAEYILRAIPAGKVNVLTVCNTGSLATAGYGTALGVIRKLHEENRLETAYFTETRPYNQGERLTAYELATEGIPSMMICDNMVSFLMKKKQIHAVVVGADRVTSNGDTANKIGTYQAAIAAKYHKVPFLVACPSTTIDVRKSSGDEIPIEERAASEVSKRIRTPCWNPAFDVTPNELVTAIVTERGAFEFKSNEWKQFVATCEGK</sequence>
<keyword evidence="2 3" id="KW-0413">Isomerase</keyword>
<keyword evidence="1 3" id="KW-0028">Amino-acid biosynthesis</keyword>
<organism evidence="4 5">
    <name type="scientific">Galendromus occidentalis</name>
    <name type="common">western predatory mite</name>
    <dbReference type="NCBI Taxonomy" id="34638"/>
    <lineage>
        <taxon>Eukaryota</taxon>
        <taxon>Metazoa</taxon>
        <taxon>Ecdysozoa</taxon>
        <taxon>Arthropoda</taxon>
        <taxon>Chelicerata</taxon>
        <taxon>Arachnida</taxon>
        <taxon>Acari</taxon>
        <taxon>Parasitiformes</taxon>
        <taxon>Mesostigmata</taxon>
        <taxon>Gamasina</taxon>
        <taxon>Phytoseioidea</taxon>
        <taxon>Phytoseiidae</taxon>
        <taxon>Typhlodrominae</taxon>
        <taxon>Galendromus</taxon>
    </lineage>
</organism>
<dbReference type="Proteomes" id="UP000694867">
    <property type="component" value="Unplaced"/>
</dbReference>
<dbReference type="NCBIfam" id="TIGR00524">
    <property type="entry name" value="eIF-2B_rel"/>
    <property type="match status" value="1"/>
</dbReference>
<dbReference type="KEGG" id="goe:100903216"/>
<keyword evidence="3" id="KW-0486">Methionine biosynthesis</keyword>
<dbReference type="GO" id="GO:0019509">
    <property type="term" value="P:L-methionine salvage from methylthioadenosine"/>
    <property type="evidence" value="ECO:0007669"/>
    <property type="project" value="UniProtKB-UniRule"/>
</dbReference>
<dbReference type="RefSeq" id="XP_003741363.1">
    <property type="nucleotide sequence ID" value="XM_003741315.2"/>
</dbReference>
<comment type="pathway">
    <text evidence="3">Amino-acid biosynthesis; L-methionine biosynthesis via salvage pathway; L-methionine from S-methyl-5-thio-alpha-D-ribose 1-phosphate: step 1/6.</text>
</comment>
<dbReference type="PANTHER" id="PTHR43475">
    <property type="entry name" value="METHYLTHIORIBOSE-1-PHOSPHATE ISOMERASE"/>
    <property type="match status" value="1"/>
</dbReference>
<dbReference type="InterPro" id="IPR005251">
    <property type="entry name" value="IF-M1Pi"/>
</dbReference>
<evidence type="ECO:0000256" key="3">
    <source>
        <dbReference type="HAMAP-Rule" id="MF_03119"/>
    </source>
</evidence>
<comment type="similarity">
    <text evidence="3">Belongs to the eIF-2B alpha/beta/delta subunits family. MtnA subfamily.</text>
</comment>
<dbReference type="NCBIfam" id="TIGR00512">
    <property type="entry name" value="salvage_mtnA"/>
    <property type="match status" value="1"/>
</dbReference>
<dbReference type="SUPFAM" id="SSF100950">
    <property type="entry name" value="NagB/RpiA/CoA transferase-like"/>
    <property type="match status" value="1"/>
</dbReference>
<dbReference type="GeneID" id="100903216"/>
<protein>
    <recommendedName>
        <fullName evidence="3">Methylthioribose-1-phosphate isomerase</fullName>
        <shortName evidence="3">M1Pi</shortName>
        <shortName evidence="3">MTR-1-P isomerase</shortName>
        <ecNumber evidence="3">5.3.1.23</ecNumber>
    </recommendedName>
    <alternativeName>
        <fullName evidence="3">S-methyl-5-thioribose-1-phosphate isomerase</fullName>
    </alternativeName>
    <alternativeName>
        <fullName evidence="3">Translation initiation factor eIF-2B subunit alpha/beta/delta-like protein</fullName>
    </alternativeName>
</protein>
<comment type="subcellular location">
    <subcellularLocation>
        <location evidence="3">Cytoplasm</location>
    </subcellularLocation>
    <subcellularLocation>
        <location evidence="3">Nucleus</location>
    </subcellularLocation>
</comment>
<dbReference type="HAMAP" id="MF_01678">
    <property type="entry name" value="Salvage_MtnA"/>
    <property type="match status" value="1"/>
</dbReference>
<dbReference type="Gene3D" id="1.20.120.420">
    <property type="entry name" value="translation initiation factor eif-2b, domain 1"/>
    <property type="match status" value="1"/>
</dbReference>
<dbReference type="InterPro" id="IPR011559">
    <property type="entry name" value="Initiation_fac_2B_a/b/d"/>
</dbReference>
<accession>A0AAJ6QRC7</accession>
<dbReference type="InterPro" id="IPR042529">
    <property type="entry name" value="IF_2B-like_C"/>
</dbReference>
<dbReference type="PANTHER" id="PTHR43475:SF1">
    <property type="entry name" value="METHYLTHIORIBOSE-1-PHOSPHATE ISOMERASE"/>
    <property type="match status" value="1"/>
</dbReference>
<name>A0AAJ6QRC7_9ACAR</name>
<dbReference type="InterPro" id="IPR000649">
    <property type="entry name" value="IF-2B-related"/>
</dbReference>
<dbReference type="GO" id="GO:0046523">
    <property type="term" value="F:S-methyl-5-thioribose-1-phosphate isomerase activity"/>
    <property type="evidence" value="ECO:0007669"/>
    <property type="project" value="UniProtKB-UniRule"/>
</dbReference>